<feature type="compositionally biased region" description="Acidic residues" evidence="1">
    <location>
        <begin position="53"/>
        <end position="65"/>
    </location>
</feature>
<accession>A0A0A6FGT7</accession>
<dbReference type="AlphaFoldDB" id="A0A0A6FGT7"/>
<evidence type="ECO:0000313" key="3">
    <source>
        <dbReference type="Proteomes" id="UP000030564"/>
    </source>
</evidence>
<reference evidence="2 3" key="1">
    <citation type="submission" date="2014-10" db="EMBL/GenBank/DDBJ databases">
        <title>Draft genome sequence of Pseudomonas chlororaphis EA105.</title>
        <authorList>
            <person name="McCully L.M."/>
            <person name="Bitzer A.S."/>
            <person name="Spence C."/>
            <person name="Bais H."/>
            <person name="Silby M.W."/>
        </authorList>
    </citation>
    <scope>NUCLEOTIDE SEQUENCE [LARGE SCALE GENOMIC DNA]</scope>
    <source>
        <strain evidence="2 3">EA105</strain>
    </source>
</reference>
<name>A0A0A6FGT7_9PSED</name>
<feature type="compositionally biased region" description="Basic and acidic residues" evidence="1">
    <location>
        <begin position="43"/>
        <end position="52"/>
    </location>
</feature>
<gene>
    <name evidence="2" type="ORF">NZ35_17965</name>
</gene>
<proteinExistence type="predicted"/>
<evidence type="ECO:0000256" key="1">
    <source>
        <dbReference type="SAM" id="MobiDB-lite"/>
    </source>
</evidence>
<feature type="region of interest" description="Disordered" evidence="1">
    <location>
        <begin position="1"/>
        <end position="77"/>
    </location>
</feature>
<comment type="caution">
    <text evidence="2">The sequence shown here is derived from an EMBL/GenBank/DDBJ whole genome shotgun (WGS) entry which is preliminary data.</text>
</comment>
<organism evidence="2 3">
    <name type="scientific">Pseudomonas chlororaphis</name>
    <dbReference type="NCBI Taxonomy" id="587753"/>
    <lineage>
        <taxon>Bacteria</taxon>
        <taxon>Pseudomonadati</taxon>
        <taxon>Pseudomonadota</taxon>
        <taxon>Gammaproteobacteria</taxon>
        <taxon>Pseudomonadales</taxon>
        <taxon>Pseudomonadaceae</taxon>
        <taxon>Pseudomonas</taxon>
    </lineage>
</organism>
<dbReference type="EMBL" id="JSFK01000017">
    <property type="protein sequence ID" value="KHA71966.1"/>
    <property type="molecule type" value="Genomic_DNA"/>
</dbReference>
<sequence length="77" mass="8319">MANDLLFQGGVLPTDPTRPMPGTDEPTLADHDAPMGMPPGRDPLSDADRPEDWQDPAADDEDVPPADEPTPLSDDRR</sequence>
<protein>
    <submittedName>
        <fullName evidence="2">Uncharacterized protein</fullName>
    </submittedName>
</protein>
<evidence type="ECO:0000313" key="2">
    <source>
        <dbReference type="EMBL" id="KHA71966.1"/>
    </source>
</evidence>
<dbReference type="PATRIC" id="fig|587753.9.peg.1708"/>
<dbReference type="OrthoDB" id="7016871at2"/>
<dbReference type="Proteomes" id="UP000030564">
    <property type="component" value="Unassembled WGS sequence"/>
</dbReference>